<dbReference type="AlphaFoldDB" id="A0A0L7LG08"/>
<dbReference type="Proteomes" id="UP000037510">
    <property type="component" value="Unassembled WGS sequence"/>
</dbReference>
<dbReference type="EMBL" id="JTDY01001272">
    <property type="protein sequence ID" value="KOB74330.1"/>
    <property type="molecule type" value="Genomic_DNA"/>
</dbReference>
<keyword evidence="2" id="KW-1185">Reference proteome</keyword>
<name>A0A0L7LG08_OPEBR</name>
<accession>A0A0L7LG08</accession>
<comment type="caution">
    <text evidence="1">The sequence shown here is derived from an EMBL/GenBank/DDBJ whole genome shotgun (WGS) entry which is preliminary data.</text>
</comment>
<reference evidence="1 2" key="1">
    <citation type="journal article" date="2015" name="Genome Biol. Evol.">
        <title>The genome of winter moth (Operophtera brumata) provides a genomic perspective on sexual dimorphism and phenology.</title>
        <authorList>
            <person name="Derks M.F."/>
            <person name="Smit S."/>
            <person name="Salis L."/>
            <person name="Schijlen E."/>
            <person name="Bossers A."/>
            <person name="Mateman C."/>
            <person name="Pijl A.S."/>
            <person name="de Ridder D."/>
            <person name="Groenen M.A."/>
            <person name="Visser M.E."/>
            <person name="Megens H.J."/>
        </authorList>
    </citation>
    <scope>NUCLEOTIDE SEQUENCE [LARGE SCALE GENOMIC DNA]</scope>
    <source>
        <strain evidence="1">WM2013NL</strain>
        <tissue evidence="1">Head and thorax</tissue>
    </source>
</reference>
<proteinExistence type="predicted"/>
<gene>
    <name evidence="1" type="ORF">OBRU01_09427</name>
</gene>
<sequence>MKCRSHSPCRCHSNDSVVHSSPCRCHSNDSVVHSYHRIKHALRKGNPAAMILWAFHKIPSRNGITSRRVITFLKKRFRIVNNPEKTGKTIGAMLRYAVEFGLLRKRGTKYFLAVQEHH</sequence>
<protein>
    <submittedName>
        <fullName evidence="1">Translation repressor RelE</fullName>
    </submittedName>
</protein>
<organism evidence="1 2">
    <name type="scientific">Operophtera brumata</name>
    <name type="common">Winter moth</name>
    <name type="synonym">Phalaena brumata</name>
    <dbReference type="NCBI Taxonomy" id="104452"/>
    <lineage>
        <taxon>Eukaryota</taxon>
        <taxon>Metazoa</taxon>
        <taxon>Ecdysozoa</taxon>
        <taxon>Arthropoda</taxon>
        <taxon>Hexapoda</taxon>
        <taxon>Insecta</taxon>
        <taxon>Pterygota</taxon>
        <taxon>Neoptera</taxon>
        <taxon>Endopterygota</taxon>
        <taxon>Lepidoptera</taxon>
        <taxon>Glossata</taxon>
        <taxon>Ditrysia</taxon>
        <taxon>Geometroidea</taxon>
        <taxon>Geometridae</taxon>
        <taxon>Larentiinae</taxon>
        <taxon>Operophtera</taxon>
    </lineage>
</organism>
<evidence type="ECO:0000313" key="2">
    <source>
        <dbReference type="Proteomes" id="UP000037510"/>
    </source>
</evidence>
<evidence type="ECO:0000313" key="1">
    <source>
        <dbReference type="EMBL" id="KOB74330.1"/>
    </source>
</evidence>